<keyword evidence="4 8" id="KW-0812">Transmembrane</keyword>
<feature type="transmembrane region" description="Helical" evidence="8">
    <location>
        <begin position="29"/>
        <end position="50"/>
    </location>
</feature>
<feature type="transmembrane region" description="Helical" evidence="8">
    <location>
        <begin position="389"/>
        <end position="415"/>
    </location>
</feature>
<dbReference type="Gene3D" id="1.10.3860.10">
    <property type="entry name" value="Sodium:dicarboxylate symporter"/>
    <property type="match status" value="1"/>
</dbReference>
<dbReference type="PRINTS" id="PR00173">
    <property type="entry name" value="EDTRNSPORT"/>
</dbReference>
<dbReference type="AlphaFoldDB" id="A0A2T2YL43"/>
<dbReference type="GO" id="GO:0015293">
    <property type="term" value="F:symporter activity"/>
    <property type="evidence" value="ECO:0007669"/>
    <property type="project" value="UniProtKB-KW"/>
</dbReference>
<evidence type="ECO:0000256" key="6">
    <source>
        <dbReference type="ARBA" id="ARBA00022989"/>
    </source>
</evidence>
<dbReference type="Proteomes" id="UP000240357">
    <property type="component" value="Unassembled WGS sequence"/>
</dbReference>
<evidence type="ECO:0000256" key="5">
    <source>
        <dbReference type="ARBA" id="ARBA00022847"/>
    </source>
</evidence>
<evidence type="ECO:0000313" key="10">
    <source>
        <dbReference type="Proteomes" id="UP000240357"/>
    </source>
</evidence>
<dbReference type="EMBL" id="PYFT01000001">
    <property type="protein sequence ID" value="PSR56228.1"/>
    <property type="molecule type" value="Genomic_DNA"/>
</dbReference>
<feature type="transmembrane region" description="Helical" evidence="8">
    <location>
        <begin position="349"/>
        <end position="369"/>
    </location>
</feature>
<proteinExistence type="predicted"/>
<protein>
    <submittedName>
        <fullName evidence="9">Dicarboxylate/amino acid:cation symporter</fullName>
    </submittedName>
</protein>
<evidence type="ECO:0000256" key="3">
    <source>
        <dbReference type="ARBA" id="ARBA00022475"/>
    </source>
</evidence>
<evidence type="ECO:0000256" key="4">
    <source>
        <dbReference type="ARBA" id="ARBA00022692"/>
    </source>
</evidence>
<feature type="transmembrane region" description="Helical" evidence="8">
    <location>
        <begin position="57"/>
        <end position="76"/>
    </location>
</feature>
<sequence>MPKSRLVLLIALIFTAALSLSLLNEYGYLAIAPPVLTTVRWIAIALVLYFAYLKRSLTTWILVSMLVGAEIGYDFPAFAQNLNVLSKVFLKMVKTIIAPLLFGTLVVGIAGHSNLKQVGSMGVKALVYFEIVTTLALFIGLAAINISKAGEGIQLKAAATDEIKKPEPQTVSDIILHIFPENFAKSVVEGQVLQIVVFSILFGIALAMLSEAKRRPMLEFAESLSETMFKFTNIIMYFAPIAVGAAIAYTVGHMGFGILVNLFKLLATLYVSLAAFVLLVLLPVAYFFRIPIKKFASAIAEPVSIAFATTSSEAALPRAMEAMERIGVPRKIIAFVMPMGYSFNLDGTTLYLSLASIFVAQAAGIHMPWEQQLLMVFTLMLTSKGVAGVPRASLVILLGTATSFNLPIEPIFIILGIDELMDMARTAINVTGNCLASAVIARWEGEFNDNPTPEQVLVEEV</sequence>
<feature type="transmembrane region" description="Helical" evidence="8">
    <location>
        <begin position="127"/>
        <end position="146"/>
    </location>
</feature>
<dbReference type="RefSeq" id="WP_106932406.1">
    <property type="nucleotide sequence ID" value="NZ_PYFT01000001.1"/>
</dbReference>
<evidence type="ECO:0000313" key="9">
    <source>
        <dbReference type="EMBL" id="PSR56228.1"/>
    </source>
</evidence>
<accession>A0A2T2YL43</accession>
<dbReference type="PANTHER" id="PTHR42865">
    <property type="entry name" value="PROTON/GLUTAMATE-ASPARTATE SYMPORTER"/>
    <property type="match status" value="1"/>
</dbReference>
<evidence type="ECO:0000256" key="1">
    <source>
        <dbReference type="ARBA" id="ARBA00004651"/>
    </source>
</evidence>
<dbReference type="PROSITE" id="PS00714">
    <property type="entry name" value="NA_DICARBOXYL_SYMP_2"/>
    <property type="match status" value="1"/>
</dbReference>
<dbReference type="GO" id="GO:0005886">
    <property type="term" value="C:plasma membrane"/>
    <property type="evidence" value="ECO:0007669"/>
    <property type="project" value="UniProtKB-SubCell"/>
</dbReference>
<keyword evidence="3" id="KW-1003">Cell membrane</keyword>
<feature type="transmembrane region" description="Helical" evidence="8">
    <location>
        <begin position="192"/>
        <end position="210"/>
    </location>
</feature>
<dbReference type="GO" id="GO:0006835">
    <property type="term" value="P:dicarboxylic acid transport"/>
    <property type="evidence" value="ECO:0007669"/>
    <property type="project" value="TreeGrafter"/>
</dbReference>
<feature type="transmembrane region" description="Helical" evidence="8">
    <location>
        <begin position="96"/>
        <end position="115"/>
    </location>
</feature>
<organism evidence="9 10">
    <name type="scientific">Adhaeribacter arboris</name>
    <dbReference type="NCBI Taxonomy" id="2072846"/>
    <lineage>
        <taxon>Bacteria</taxon>
        <taxon>Pseudomonadati</taxon>
        <taxon>Bacteroidota</taxon>
        <taxon>Cytophagia</taxon>
        <taxon>Cytophagales</taxon>
        <taxon>Hymenobacteraceae</taxon>
        <taxon>Adhaeribacter</taxon>
    </lineage>
</organism>
<dbReference type="Pfam" id="PF00375">
    <property type="entry name" value="SDF"/>
    <property type="match status" value="1"/>
</dbReference>
<feature type="transmembrane region" description="Helical" evidence="8">
    <location>
        <begin position="263"/>
        <end position="288"/>
    </location>
</feature>
<dbReference type="OrthoDB" id="9768885at2"/>
<dbReference type="FunFam" id="1.10.3860.10:FF:000001">
    <property type="entry name" value="C4-dicarboxylate transport protein"/>
    <property type="match status" value="1"/>
</dbReference>
<comment type="subcellular location">
    <subcellularLocation>
        <location evidence="1">Cell membrane</location>
        <topology evidence="1">Multi-pass membrane protein</topology>
    </subcellularLocation>
</comment>
<evidence type="ECO:0000256" key="7">
    <source>
        <dbReference type="ARBA" id="ARBA00023136"/>
    </source>
</evidence>
<keyword evidence="10" id="KW-1185">Reference proteome</keyword>
<keyword evidence="5" id="KW-0769">Symport</keyword>
<dbReference type="InterPro" id="IPR018107">
    <property type="entry name" value="Na-dicarboxylate_symporter_CS"/>
</dbReference>
<keyword evidence="2" id="KW-0813">Transport</keyword>
<gene>
    <name evidence="9" type="ORF">AHMF7605_23345</name>
</gene>
<name>A0A2T2YL43_9BACT</name>
<dbReference type="PANTHER" id="PTHR42865:SF7">
    <property type="entry name" value="PROTON_GLUTAMATE-ASPARTATE SYMPORTER"/>
    <property type="match status" value="1"/>
</dbReference>
<dbReference type="SUPFAM" id="SSF118215">
    <property type="entry name" value="Proton glutamate symport protein"/>
    <property type="match status" value="1"/>
</dbReference>
<feature type="transmembrane region" description="Helical" evidence="8">
    <location>
        <begin position="231"/>
        <end position="251"/>
    </location>
</feature>
<keyword evidence="7 8" id="KW-0472">Membrane</keyword>
<dbReference type="InterPro" id="IPR036458">
    <property type="entry name" value="Na:dicarbo_symporter_sf"/>
</dbReference>
<evidence type="ECO:0000256" key="2">
    <source>
        <dbReference type="ARBA" id="ARBA00022448"/>
    </source>
</evidence>
<evidence type="ECO:0000256" key="8">
    <source>
        <dbReference type="SAM" id="Phobius"/>
    </source>
</evidence>
<dbReference type="InterPro" id="IPR001991">
    <property type="entry name" value="Na-dicarboxylate_symporter"/>
</dbReference>
<keyword evidence="6 8" id="KW-1133">Transmembrane helix</keyword>
<comment type="caution">
    <text evidence="9">The sequence shown here is derived from an EMBL/GenBank/DDBJ whole genome shotgun (WGS) entry which is preliminary data.</text>
</comment>
<reference evidence="9 10" key="1">
    <citation type="submission" date="2018-03" db="EMBL/GenBank/DDBJ databases">
        <title>Adhaeribacter sp. HMF7605 Genome sequencing and assembly.</title>
        <authorList>
            <person name="Kang H."/>
            <person name="Kang J."/>
            <person name="Cha I."/>
            <person name="Kim H."/>
            <person name="Joh K."/>
        </authorList>
    </citation>
    <scope>NUCLEOTIDE SEQUENCE [LARGE SCALE GENOMIC DNA]</scope>
    <source>
        <strain evidence="9 10">HMF7605</strain>
    </source>
</reference>